<evidence type="ECO:0000259" key="2">
    <source>
        <dbReference type="Pfam" id="PF07435"/>
    </source>
</evidence>
<evidence type="ECO:0000313" key="4">
    <source>
        <dbReference type="Proteomes" id="UP000295132"/>
    </source>
</evidence>
<reference evidence="3 4" key="1">
    <citation type="submission" date="2019-03" db="EMBL/GenBank/DDBJ databases">
        <title>Bacillus niacini sp. nov. a Nicotinate-Metabolizing Mesophile Isolated from Soil.</title>
        <authorList>
            <person name="Zhang G."/>
        </authorList>
    </citation>
    <scope>NUCLEOTIDE SEQUENCE [LARGE SCALE GENOMIC DNA]</scope>
    <source>
        <strain evidence="3 4">WN066</strain>
    </source>
</reference>
<evidence type="ECO:0000256" key="1">
    <source>
        <dbReference type="SAM" id="Phobius"/>
    </source>
</evidence>
<keyword evidence="1" id="KW-0472">Membrane</keyword>
<protein>
    <recommendedName>
        <fullName evidence="2">Regulatory protein YycH domain-containing protein</fullName>
    </recommendedName>
</protein>
<dbReference type="InterPro" id="IPR009996">
    <property type="entry name" value="YycH"/>
</dbReference>
<gene>
    <name evidence="3" type="ORF">E2K98_02965</name>
</gene>
<organism evidence="3 4">
    <name type="scientific">Bacillus salipaludis</name>
    <dbReference type="NCBI Taxonomy" id="2547811"/>
    <lineage>
        <taxon>Bacteria</taxon>
        <taxon>Bacillati</taxon>
        <taxon>Bacillota</taxon>
        <taxon>Bacilli</taxon>
        <taxon>Bacillales</taxon>
        <taxon>Bacillaceae</taxon>
        <taxon>Bacillus</taxon>
    </lineage>
</organism>
<dbReference type="RefSeq" id="WP_133332810.1">
    <property type="nucleotide sequence ID" value="NZ_SMYO01000002.1"/>
</dbReference>
<dbReference type="CDD" id="cd15787">
    <property type="entry name" value="YycH_N"/>
    <property type="match status" value="1"/>
</dbReference>
<dbReference type="Gene3D" id="3.30.310.160">
    <property type="entry name" value="YycH protein, domain 2"/>
    <property type="match status" value="1"/>
</dbReference>
<sequence length="440" mass="51438">MRYENIKSVILTLLILISIVLTWNLWTYQPNYETMKNANTVEEVSLSEKQEVQKILRPDQILYHISGHHYGTSNTDELEEIMKQLGQWTFLDVGNYTEKAGNINNLVHGNGKAEIIFPGEIPIALYRSVLNFEGRKIPSFNFDRIVINVENSSKDFGTVYFVSSEHQQVFISHISSALLKGFQKDFYKKAVNLPRYFAYKPTAKRTIFLPESETEMMEYRYLPITLDSNEFKEALFSDPSFVQKSMLPHGEEYTNDSSKMNVYYDSNMLVYVNPTVESEYTSNSYDLVKKSIDFVNEHGGWTDPYRYVSKDDYEQSVVFRLYSMDGYPVHNDQGASEIKEVWGKNEIMKYIRPNISLDLPLRSETKKMILPSGREALKFLEDRKNFNPELLKKIELGYRMERDSKENKIILLEPAWFYQYDDTWVQITMEDQGGFKHGLE</sequence>
<dbReference type="InterPro" id="IPR042274">
    <property type="entry name" value="YycH/YycI_2"/>
</dbReference>
<feature type="domain" description="Regulatory protein YycH" evidence="2">
    <location>
        <begin position="4"/>
        <end position="440"/>
    </location>
</feature>
<dbReference type="Gene3D" id="3.10.450.310">
    <property type="match status" value="1"/>
</dbReference>
<dbReference type="AlphaFoldDB" id="A0A4R5VZ44"/>
<name>A0A4R5VZ44_9BACI</name>
<keyword evidence="1" id="KW-1133">Transmembrane helix</keyword>
<evidence type="ECO:0000313" key="3">
    <source>
        <dbReference type="EMBL" id="TDK63848.1"/>
    </source>
</evidence>
<comment type="caution">
    <text evidence="3">The sequence shown here is derived from an EMBL/GenBank/DDBJ whole genome shotgun (WGS) entry which is preliminary data.</text>
</comment>
<proteinExistence type="predicted"/>
<accession>A0A4R5VZ44</accession>
<dbReference type="Proteomes" id="UP000295132">
    <property type="component" value="Unassembled WGS sequence"/>
</dbReference>
<dbReference type="EMBL" id="SMYO01000002">
    <property type="protein sequence ID" value="TDK63848.1"/>
    <property type="molecule type" value="Genomic_DNA"/>
</dbReference>
<dbReference type="Pfam" id="PF07435">
    <property type="entry name" value="YycH"/>
    <property type="match status" value="1"/>
</dbReference>
<keyword evidence="1" id="KW-0812">Transmembrane</keyword>
<feature type="transmembrane region" description="Helical" evidence="1">
    <location>
        <begin position="9"/>
        <end position="26"/>
    </location>
</feature>